<dbReference type="SMART" id="SM00855">
    <property type="entry name" value="PGAM"/>
    <property type="match status" value="1"/>
</dbReference>
<protein>
    <recommendedName>
        <fullName evidence="3">Sedoheptulose 1,7-bisphosphatase</fullName>
    </recommendedName>
</protein>
<dbReference type="OrthoDB" id="4818801at2759"/>
<dbReference type="VEuPathDB" id="FungiDB:SI65_07089"/>
<dbReference type="GO" id="GO:0046390">
    <property type="term" value="P:ribose phosphate biosynthetic process"/>
    <property type="evidence" value="ECO:0007669"/>
    <property type="project" value="TreeGrafter"/>
</dbReference>
<organism evidence="1 2">
    <name type="scientific">Aspergillus cristatus</name>
    <name type="common">Chinese Fuzhuan brick tea-fermentation fungus</name>
    <name type="synonym">Eurotium cristatum</name>
    <dbReference type="NCBI Taxonomy" id="573508"/>
    <lineage>
        <taxon>Eukaryota</taxon>
        <taxon>Fungi</taxon>
        <taxon>Dikarya</taxon>
        <taxon>Ascomycota</taxon>
        <taxon>Pezizomycotina</taxon>
        <taxon>Eurotiomycetes</taxon>
        <taxon>Eurotiomycetidae</taxon>
        <taxon>Eurotiales</taxon>
        <taxon>Aspergillaceae</taxon>
        <taxon>Aspergillus</taxon>
        <taxon>Aspergillus subgen. Aspergillus</taxon>
    </lineage>
</organism>
<evidence type="ECO:0000313" key="1">
    <source>
        <dbReference type="EMBL" id="ODM17414.1"/>
    </source>
</evidence>
<dbReference type="AlphaFoldDB" id="A0A1E3B914"/>
<dbReference type="InterPro" id="IPR050275">
    <property type="entry name" value="PGM_Phosphatase"/>
</dbReference>
<keyword evidence="2" id="KW-1185">Reference proteome</keyword>
<dbReference type="InterPro" id="IPR029033">
    <property type="entry name" value="His_PPase_superfam"/>
</dbReference>
<dbReference type="PANTHER" id="PTHR48100:SF15">
    <property type="entry name" value="SEDOHEPTULOSE 1,7-BISPHOSPHATASE"/>
    <property type="match status" value="1"/>
</dbReference>
<dbReference type="GO" id="GO:0050278">
    <property type="term" value="F:sedoheptulose-bisphosphatase activity"/>
    <property type="evidence" value="ECO:0007669"/>
    <property type="project" value="TreeGrafter"/>
</dbReference>
<evidence type="ECO:0000313" key="2">
    <source>
        <dbReference type="Proteomes" id="UP000094569"/>
    </source>
</evidence>
<dbReference type="STRING" id="573508.A0A1E3B914"/>
<dbReference type="PANTHER" id="PTHR48100">
    <property type="entry name" value="BROAD-SPECIFICITY PHOSPHATASE YOR283W-RELATED"/>
    <property type="match status" value="1"/>
</dbReference>
<dbReference type="EMBL" id="JXNT01000008">
    <property type="protein sequence ID" value="ODM17414.1"/>
    <property type="molecule type" value="Genomic_DNA"/>
</dbReference>
<proteinExistence type="predicted"/>
<dbReference type="CDD" id="cd07067">
    <property type="entry name" value="HP_PGM_like"/>
    <property type="match status" value="1"/>
</dbReference>
<dbReference type="Pfam" id="PF00300">
    <property type="entry name" value="His_Phos_1"/>
    <property type="match status" value="2"/>
</dbReference>
<accession>A0A1E3B914</accession>
<name>A0A1E3B914_ASPCR</name>
<reference evidence="1 2" key="1">
    <citation type="journal article" date="2016" name="BMC Genomics">
        <title>Comparative genomic and transcriptomic analyses of the Fuzhuan brick tea-fermentation fungus Aspergillus cristatus.</title>
        <authorList>
            <person name="Ge Y."/>
            <person name="Wang Y."/>
            <person name="Liu Y."/>
            <person name="Tan Y."/>
            <person name="Ren X."/>
            <person name="Zhang X."/>
            <person name="Hyde K.D."/>
            <person name="Liu Y."/>
            <person name="Liu Z."/>
        </authorList>
    </citation>
    <scope>NUCLEOTIDE SEQUENCE [LARGE SCALE GENOMIC DNA]</scope>
    <source>
        <strain evidence="1 2">GZAAS20.1005</strain>
    </source>
</reference>
<dbReference type="Gene3D" id="3.40.50.1240">
    <property type="entry name" value="Phosphoglycerate mutase-like"/>
    <property type="match status" value="1"/>
</dbReference>
<evidence type="ECO:0008006" key="3">
    <source>
        <dbReference type="Google" id="ProtNLM"/>
    </source>
</evidence>
<dbReference type="InterPro" id="IPR013078">
    <property type="entry name" value="His_Pase_superF_clade-1"/>
</dbReference>
<dbReference type="SUPFAM" id="SSF53254">
    <property type="entry name" value="Phosphoglycerate mutase-like"/>
    <property type="match status" value="1"/>
</dbReference>
<sequence>MVHNISARVFLIRHGDTAWSVGGKHASFTDVPMSREGEGQVEETRDCYIGRHKLIDPENVVRMQQRTKRTVEILQLGVQSQQIFLDRDDQKKTVSPLTGSRGAPSEPLIQATSWLNEWNYGEYEGLSLAEINARRPPNSEWDIWRDGCPGGETPEQVSTRLDELIAEIRQNIEDTVTEWPGGRKIAHTTRSARDIVCVGHGHILAALALRWAQRPLDHGMRLLMEPSSVAVLSFESDDLSRPSISLGRRMTR</sequence>
<gene>
    <name evidence="1" type="ORF">SI65_07089</name>
</gene>
<comment type="caution">
    <text evidence="1">The sequence shown here is derived from an EMBL/GenBank/DDBJ whole genome shotgun (WGS) entry which is preliminary data.</text>
</comment>
<dbReference type="Proteomes" id="UP000094569">
    <property type="component" value="Unassembled WGS sequence"/>
</dbReference>